<dbReference type="PROSITE" id="PS51257">
    <property type="entry name" value="PROKAR_LIPOPROTEIN"/>
    <property type="match status" value="1"/>
</dbReference>
<dbReference type="InterPro" id="IPR023059">
    <property type="entry name" value="Foldase_PrsA"/>
</dbReference>
<protein>
    <recommendedName>
        <fullName evidence="11">Foldase protein PrsA</fullName>
        <ecNumber evidence="11">5.2.1.8</ecNumber>
    </recommendedName>
</protein>
<feature type="chain" id="PRO_5039313357" description="Foldase protein PrsA" evidence="13">
    <location>
        <begin position="21"/>
        <end position="332"/>
    </location>
</feature>
<evidence type="ECO:0000256" key="9">
    <source>
        <dbReference type="ARBA" id="ARBA00023235"/>
    </source>
</evidence>
<dbReference type="Proteomes" id="UP000286773">
    <property type="component" value="Unassembled WGS sequence"/>
</dbReference>
<evidence type="ECO:0000259" key="14">
    <source>
        <dbReference type="PROSITE" id="PS50198"/>
    </source>
</evidence>
<sequence length="332" mass="36901">MIGKKFKVAALVLLSTVALAGCSSSKDVVSMKGGAISEQDFYEELKNLSTSSQVLQSMIISKIAEDNYGDKVTDKTVDKEFDKMQEQYGGKDAFESILKQNGLTAATYKEQIKKSLAQQEMLKAHIDITTDDYKEAWKTFHPEVETQIIQVEKEDTAKKLLEDIKKDGDFSKIAKENSIEAVTKEDGGKVKFDSTATTTPANVAIPDAVKTAAYKLEDGSVSDVIEVETAAADGSSSKSYYIVKMVKNQKKGNDYKPFKKQLKKIIEEQKLADATFQREVLQTELEKASPKIKDEQFKDILADYLPEKTEDSSTDKSSEKENTKESSTKESK</sequence>
<keyword evidence="16" id="KW-1185">Reference proteome</keyword>
<comment type="function">
    <text evidence="11">Plays a major role in protein secretion by helping the post-translocational extracellular folding of several secreted proteins.</text>
</comment>
<dbReference type="InterPro" id="IPR000297">
    <property type="entry name" value="PPIase_PpiC"/>
</dbReference>
<dbReference type="SUPFAM" id="SSF109998">
    <property type="entry name" value="Triger factor/SurA peptide-binding domain-like"/>
    <property type="match status" value="1"/>
</dbReference>
<feature type="signal peptide" evidence="13">
    <location>
        <begin position="1"/>
        <end position="20"/>
    </location>
</feature>
<keyword evidence="8 11" id="KW-0564">Palmitate</keyword>
<evidence type="ECO:0000256" key="5">
    <source>
        <dbReference type="ARBA" id="ARBA00022729"/>
    </source>
</evidence>
<keyword evidence="10 11" id="KW-0449">Lipoprotein</keyword>
<name>A0A430ANW6_9ENTE</name>
<keyword evidence="5 11" id="KW-0732">Signal</keyword>
<dbReference type="EC" id="5.2.1.8" evidence="11"/>
<evidence type="ECO:0000256" key="3">
    <source>
        <dbReference type="ARBA" id="ARBA00006071"/>
    </source>
</evidence>
<dbReference type="PANTHER" id="PTHR47245">
    <property type="entry name" value="PEPTIDYLPROLYL ISOMERASE"/>
    <property type="match status" value="1"/>
</dbReference>
<evidence type="ECO:0000256" key="4">
    <source>
        <dbReference type="ARBA" id="ARBA00022475"/>
    </source>
</evidence>
<evidence type="ECO:0000256" key="7">
    <source>
        <dbReference type="ARBA" id="ARBA00023136"/>
    </source>
</evidence>
<evidence type="ECO:0000256" key="12">
    <source>
        <dbReference type="SAM" id="MobiDB-lite"/>
    </source>
</evidence>
<comment type="caution">
    <text evidence="15">The sequence shown here is derived from an EMBL/GenBank/DDBJ whole genome shotgun (WGS) entry which is preliminary data.</text>
</comment>
<evidence type="ECO:0000256" key="13">
    <source>
        <dbReference type="SAM" id="SignalP"/>
    </source>
</evidence>
<keyword evidence="7 11" id="KW-0472">Membrane</keyword>
<dbReference type="GO" id="GO:0006457">
    <property type="term" value="P:protein folding"/>
    <property type="evidence" value="ECO:0007669"/>
    <property type="project" value="UniProtKB-UniRule"/>
</dbReference>
<dbReference type="Gene3D" id="1.10.4030.10">
    <property type="entry name" value="Porin chaperone SurA, peptide-binding domain"/>
    <property type="match status" value="1"/>
</dbReference>
<dbReference type="HAMAP" id="MF_01145">
    <property type="entry name" value="Foldase_PrsA"/>
    <property type="match status" value="1"/>
</dbReference>
<feature type="region of interest" description="Disordered" evidence="12">
    <location>
        <begin position="303"/>
        <end position="332"/>
    </location>
</feature>
<evidence type="ECO:0000256" key="1">
    <source>
        <dbReference type="ARBA" id="ARBA00000971"/>
    </source>
</evidence>
<accession>A0A430ANW6</accession>
<dbReference type="RefSeq" id="WP_126814579.1">
    <property type="nucleotide sequence ID" value="NZ_NGKC01000016.1"/>
</dbReference>
<proteinExistence type="inferred from homology"/>
<dbReference type="OrthoDB" id="2194386at2"/>
<dbReference type="InterPro" id="IPR050245">
    <property type="entry name" value="PrsA_foldase"/>
</dbReference>
<evidence type="ECO:0000256" key="10">
    <source>
        <dbReference type="ARBA" id="ARBA00023288"/>
    </source>
</evidence>
<dbReference type="PANTHER" id="PTHR47245:SF1">
    <property type="entry name" value="FOLDASE PROTEIN PRSA"/>
    <property type="match status" value="1"/>
</dbReference>
<evidence type="ECO:0000256" key="11">
    <source>
        <dbReference type="HAMAP-Rule" id="MF_01145"/>
    </source>
</evidence>
<feature type="domain" description="PpiC" evidence="14">
    <location>
        <begin position="118"/>
        <end position="228"/>
    </location>
</feature>
<comment type="subcellular location">
    <subcellularLocation>
        <location evidence="2 11">Cell membrane</location>
        <topology evidence="2 11">Lipid-anchor</topology>
    </subcellularLocation>
</comment>
<gene>
    <name evidence="11" type="primary">prsA</name>
    <name evidence="15" type="ORF">CBF27_11820</name>
</gene>
<dbReference type="PROSITE" id="PS50198">
    <property type="entry name" value="PPIC_PPIASE_2"/>
    <property type="match status" value="1"/>
</dbReference>
<dbReference type="GO" id="GO:0005886">
    <property type="term" value="C:plasma membrane"/>
    <property type="evidence" value="ECO:0007669"/>
    <property type="project" value="UniProtKB-SubCell"/>
</dbReference>
<keyword evidence="6 11" id="KW-0697">Rotamase</keyword>
<comment type="catalytic activity">
    <reaction evidence="1 11">
        <text>[protein]-peptidylproline (omega=180) = [protein]-peptidylproline (omega=0)</text>
        <dbReference type="Rhea" id="RHEA:16237"/>
        <dbReference type="Rhea" id="RHEA-COMP:10747"/>
        <dbReference type="Rhea" id="RHEA-COMP:10748"/>
        <dbReference type="ChEBI" id="CHEBI:83833"/>
        <dbReference type="ChEBI" id="CHEBI:83834"/>
        <dbReference type="EC" id="5.2.1.8"/>
    </reaction>
</comment>
<evidence type="ECO:0000256" key="8">
    <source>
        <dbReference type="ARBA" id="ARBA00023139"/>
    </source>
</evidence>
<dbReference type="GO" id="GO:0003755">
    <property type="term" value="F:peptidyl-prolyl cis-trans isomerase activity"/>
    <property type="evidence" value="ECO:0007669"/>
    <property type="project" value="UniProtKB-UniRule"/>
</dbReference>
<dbReference type="InterPro" id="IPR046357">
    <property type="entry name" value="PPIase_dom_sf"/>
</dbReference>
<comment type="similarity">
    <text evidence="3 11">Belongs to the PrsA family.</text>
</comment>
<keyword evidence="9 11" id="KW-0413">Isomerase</keyword>
<dbReference type="InterPro" id="IPR027304">
    <property type="entry name" value="Trigger_fact/SurA_dom_sf"/>
</dbReference>
<dbReference type="Pfam" id="PF00639">
    <property type="entry name" value="Rotamase"/>
    <property type="match status" value="1"/>
</dbReference>
<evidence type="ECO:0000256" key="2">
    <source>
        <dbReference type="ARBA" id="ARBA00004193"/>
    </source>
</evidence>
<dbReference type="AlphaFoldDB" id="A0A430ANW6"/>
<evidence type="ECO:0000256" key="6">
    <source>
        <dbReference type="ARBA" id="ARBA00023110"/>
    </source>
</evidence>
<dbReference type="Gene3D" id="3.10.50.40">
    <property type="match status" value="1"/>
</dbReference>
<keyword evidence="4 11" id="KW-1003">Cell membrane</keyword>
<evidence type="ECO:0000313" key="16">
    <source>
        <dbReference type="Proteomes" id="UP000286773"/>
    </source>
</evidence>
<dbReference type="EMBL" id="NGKC01000016">
    <property type="protein sequence ID" value="RSU09765.1"/>
    <property type="molecule type" value="Genomic_DNA"/>
</dbReference>
<reference evidence="15 16" key="1">
    <citation type="submission" date="2017-05" db="EMBL/GenBank/DDBJ databases">
        <title>Vagococcus spp. assemblies.</title>
        <authorList>
            <person name="Gulvik C.A."/>
        </authorList>
    </citation>
    <scope>NUCLEOTIDE SEQUENCE [LARGE SCALE GENOMIC DNA]</scope>
    <source>
        <strain evidence="15 16">LMG 24798</strain>
    </source>
</reference>
<evidence type="ECO:0000313" key="15">
    <source>
        <dbReference type="EMBL" id="RSU09765.1"/>
    </source>
</evidence>
<organism evidence="15 16">
    <name type="scientific">Vagococcus acidifermentans</name>
    <dbReference type="NCBI Taxonomy" id="564710"/>
    <lineage>
        <taxon>Bacteria</taxon>
        <taxon>Bacillati</taxon>
        <taxon>Bacillota</taxon>
        <taxon>Bacilli</taxon>
        <taxon>Lactobacillales</taxon>
        <taxon>Enterococcaceae</taxon>
        <taxon>Vagococcus</taxon>
    </lineage>
</organism>